<evidence type="ECO:0000313" key="3">
    <source>
        <dbReference type="Proteomes" id="UP000239522"/>
    </source>
</evidence>
<sequence length="245" mass="26853">MMKKFLNKLFDLPQMINSKLPGNTFNSWVQESEGNIPNWVGKFYKVSALVVLLTSLMVILSPIWSGGMGEKLDILGNILSMLIWVYAAFPISQVIRSAGDDLASSKSGIVDFVFKDFAIANIKVLGHVAAIIALFSAFTMTLSWATSMNVSGDFGTEWIANIDYAYGLPMAATAELAKLLNLEFIGNILIIDWTNWDPTMAAGSAWSLGGFMSVIWEYVGVVVVLAKLYVVLAIYKFSIVSLLVL</sequence>
<feature type="transmembrane region" description="Helical" evidence="1">
    <location>
        <begin position="124"/>
        <end position="145"/>
    </location>
</feature>
<comment type="caution">
    <text evidence="2">The sequence shown here is derived from an EMBL/GenBank/DDBJ whole genome shotgun (WGS) entry which is preliminary data.</text>
</comment>
<proteinExistence type="predicted"/>
<keyword evidence="1" id="KW-0472">Membrane</keyword>
<dbReference type="Proteomes" id="UP000239522">
    <property type="component" value="Unassembled WGS sequence"/>
</dbReference>
<keyword evidence="3" id="KW-1185">Reference proteome</keyword>
<organism evidence="2 3">
    <name type="scientific">Polaribacter filamentus</name>
    <dbReference type="NCBI Taxonomy" id="53483"/>
    <lineage>
        <taxon>Bacteria</taxon>
        <taxon>Pseudomonadati</taxon>
        <taxon>Bacteroidota</taxon>
        <taxon>Flavobacteriia</taxon>
        <taxon>Flavobacteriales</taxon>
        <taxon>Flavobacteriaceae</taxon>
    </lineage>
</organism>
<keyword evidence="1" id="KW-1133">Transmembrane helix</keyword>
<protein>
    <submittedName>
        <fullName evidence="2">Uncharacterized protein</fullName>
    </submittedName>
</protein>
<dbReference type="EMBL" id="MQUA01000013">
    <property type="protein sequence ID" value="PQB06247.1"/>
    <property type="molecule type" value="Genomic_DNA"/>
</dbReference>
<name>A0A2S7KUF4_9FLAO</name>
<feature type="transmembrane region" description="Helical" evidence="1">
    <location>
        <begin position="215"/>
        <end position="235"/>
    </location>
</feature>
<feature type="transmembrane region" description="Helical" evidence="1">
    <location>
        <begin position="72"/>
        <end position="89"/>
    </location>
</feature>
<dbReference type="AlphaFoldDB" id="A0A2S7KUF4"/>
<gene>
    <name evidence="2" type="ORF">BST83_02905</name>
</gene>
<evidence type="ECO:0000313" key="2">
    <source>
        <dbReference type="EMBL" id="PQB06247.1"/>
    </source>
</evidence>
<accession>A0A2S7KUF4</accession>
<evidence type="ECO:0000256" key="1">
    <source>
        <dbReference type="SAM" id="Phobius"/>
    </source>
</evidence>
<keyword evidence="1" id="KW-0812">Transmembrane</keyword>
<feature type="transmembrane region" description="Helical" evidence="1">
    <location>
        <begin position="46"/>
        <end position="66"/>
    </location>
</feature>
<reference evidence="2 3" key="1">
    <citation type="submission" date="2016-11" db="EMBL/GenBank/DDBJ databases">
        <title>Trade-off between light-utilization and light-protection in marine flavobacteria.</title>
        <authorList>
            <person name="Kumagai Y."/>
        </authorList>
    </citation>
    <scope>NUCLEOTIDE SEQUENCE [LARGE SCALE GENOMIC DNA]</scope>
    <source>
        <strain evidence="2 3">ATCC 700397</strain>
    </source>
</reference>